<dbReference type="EMBL" id="JANIEX010000012">
    <property type="protein sequence ID" value="KAJ3576419.1"/>
    <property type="molecule type" value="Genomic_DNA"/>
</dbReference>
<comment type="caution">
    <text evidence="2">The sequence shown here is derived from an EMBL/GenBank/DDBJ whole genome shotgun (WGS) entry which is preliminary data.</text>
</comment>
<evidence type="ECO:0000256" key="1">
    <source>
        <dbReference type="SAM" id="MobiDB-lite"/>
    </source>
</evidence>
<reference evidence="2" key="1">
    <citation type="submission" date="2022-07" db="EMBL/GenBank/DDBJ databases">
        <title>Genome Sequence of Leucocoprinus birnbaumii.</title>
        <authorList>
            <person name="Buettner E."/>
        </authorList>
    </citation>
    <scope>NUCLEOTIDE SEQUENCE</scope>
    <source>
        <strain evidence="2">VT141</strain>
    </source>
</reference>
<organism evidence="2 3">
    <name type="scientific">Leucocoprinus birnbaumii</name>
    <dbReference type="NCBI Taxonomy" id="56174"/>
    <lineage>
        <taxon>Eukaryota</taxon>
        <taxon>Fungi</taxon>
        <taxon>Dikarya</taxon>
        <taxon>Basidiomycota</taxon>
        <taxon>Agaricomycotina</taxon>
        <taxon>Agaricomycetes</taxon>
        <taxon>Agaricomycetidae</taxon>
        <taxon>Agaricales</taxon>
        <taxon>Agaricineae</taxon>
        <taxon>Agaricaceae</taxon>
        <taxon>Leucocoprinus</taxon>
    </lineage>
</organism>
<dbReference type="Proteomes" id="UP001213000">
    <property type="component" value="Unassembled WGS sequence"/>
</dbReference>
<name>A0AAD5Z092_9AGAR</name>
<dbReference type="AlphaFoldDB" id="A0AAD5Z092"/>
<gene>
    <name evidence="2" type="ORF">NP233_g430</name>
</gene>
<proteinExistence type="predicted"/>
<feature type="region of interest" description="Disordered" evidence="1">
    <location>
        <begin position="112"/>
        <end position="148"/>
    </location>
</feature>
<accession>A0AAD5Z092</accession>
<keyword evidence="3" id="KW-1185">Reference proteome</keyword>
<evidence type="ECO:0000313" key="3">
    <source>
        <dbReference type="Proteomes" id="UP001213000"/>
    </source>
</evidence>
<evidence type="ECO:0000313" key="2">
    <source>
        <dbReference type="EMBL" id="KAJ3576419.1"/>
    </source>
</evidence>
<sequence>MPTVPFPSSAQERAQIFGANEEAIRRFILQVAVDEPPSPRECIHGQWPVRLCLSKKKISSMENIGRWYSFCGLCKKWRWLSPRLDVDTLLRDDDFATLIAIRESLRNFSRSPAPGRVASGINQTPTLTPRPRNRTRPTDGFVSSVSPTNGSGSGLLLGGRVTQKTRESRKNRTGPYQLLPQISVTMTLTFWTQESVDPLFVEISRSAGDAFCLSDHKMLLGHFDVEQVNAYEIYNRMTRSWNEIRWDKPIFPGAQDVLFFKLQGVTSLPRFSVLLSSFP</sequence>
<protein>
    <submittedName>
        <fullName evidence="2">Uncharacterized protein</fullName>
    </submittedName>
</protein>